<dbReference type="GO" id="GO:0005886">
    <property type="term" value="C:plasma membrane"/>
    <property type="evidence" value="ECO:0007669"/>
    <property type="project" value="UniProtKB-SubCell"/>
</dbReference>
<evidence type="ECO:0000256" key="10">
    <source>
        <dbReference type="SAM" id="Phobius"/>
    </source>
</evidence>
<protein>
    <submittedName>
        <fullName evidence="11">Claudin-4-like</fullName>
    </submittedName>
</protein>
<keyword evidence="6 10" id="KW-0812">Transmembrane</keyword>
<evidence type="ECO:0000256" key="9">
    <source>
        <dbReference type="ARBA" id="ARBA00023136"/>
    </source>
</evidence>
<keyword evidence="8 10" id="KW-1133">Transmembrane helix</keyword>
<feature type="transmembrane region" description="Helical" evidence="10">
    <location>
        <begin position="127"/>
        <end position="154"/>
    </location>
</feature>
<feature type="transmembrane region" description="Helical" evidence="10">
    <location>
        <begin position="82"/>
        <end position="106"/>
    </location>
</feature>
<evidence type="ECO:0000256" key="4">
    <source>
        <dbReference type="ARBA" id="ARBA00022427"/>
    </source>
</evidence>
<feature type="transmembrane region" description="Helical" evidence="10">
    <location>
        <begin position="174"/>
        <end position="196"/>
    </location>
</feature>
<dbReference type="InterPro" id="IPR017974">
    <property type="entry name" value="Claudin_CS"/>
</dbReference>
<dbReference type="PANTHER" id="PTHR12002">
    <property type="entry name" value="CLAUDIN"/>
    <property type="match status" value="1"/>
</dbReference>
<evidence type="ECO:0000313" key="12">
    <source>
        <dbReference type="Proteomes" id="UP001178508"/>
    </source>
</evidence>
<dbReference type="Pfam" id="PF00822">
    <property type="entry name" value="PMP22_Claudin"/>
    <property type="match status" value="1"/>
</dbReference>
<comment type="subcellular location">
    <subcellularLocation>
        <location evidence="1">Cell junction</location>
        <location evidence="1">Tight junction</location>
    </subcellularLocation>
    <subcellularLocation>
        <location evidence="2">Cell membrane</location>
        <topology evidence="2">Multi-pass membrane protein</topology>
    </subcellularLocation>
</comment>
<evidence type="ECO:0000256" key="7">
    <source>
        <dbReference type="ARBA" id="ARBA00022949"/>
    </source>
</evidence>
<evidence type="ECO:0000256" key="3">
    <source>
        <dbReference type="ARBA" id="ARBA00008295"/>
    </source>
</evidence>
<keyword evidence="4" id="KW-0796">Tight junction</keyword>
<name>A0AAV1FRD0_XYRNO</name>
<dbReference type="GO" id="GO:0005923">
    <property type="term" value="C:bicellular tight junction"/>
    <property type="evidence" value="ECO:0007669"/>
    <property type="project" value="UniProtKB-SubCell"/>
</dbReference>
<keyword evidence="5" id="KW-1003">Cell membrane</keyword>
<sequence>MGGQGKQIGGLALALMGVLGVCLTCGLPMWRETSFVGANIVTAQSVWDGLWFHCILQATGQLQCKRHKSPMTNTSDLEAGRVLTLIAILAGFVGFIITLLGGGVVNCSGTPPDPLEPPGPSPSQKKACLVGGVLCILAGILCLISVSWSAAATISVYNDPFVAPAMKREVGSSIYIGFASAVLLLLGGALMCLICGEEKKSPPSYYSYMPYTTNSQYSDAPSRMATPRPVIVRPNSRTGDFPGPRMVEHVAQVHNDNSFRRAQSAVGMYDA</sequence>
<comment type="similarity">
    <text evidence="3">Belongs to the claudin family.</text>
</comment>
<dbReference type="AlphaFoldDB" id="A0AAV1FRD0"/>
<accession>A0AAV1FRD0</accession>
<gene>
    <name evidence="11" type="ORF">XNOV1_A008650</name>
</gene>
<organism evidence="11 12">
    <name type="scientific">Xyrichtys novacula</name>
    <name type="common">Pearly razorfish</name>
    <name type="synonym">Hemipteronotus novacula</name>
    <dbReference type="NCBI Taxonomy" id="13765"/>
    <lineage>
        <taxon>Eukaryota</taxon>
        <taxon>Metazoa</taxon>
        <taxon>Chordata</taxon>
        <taxon>Craniata</taxon>
        <taxon>Vertebrata</taxon>
        <taxon>Euteleostomi</taxon>
        <taxon>Actinopterygii</taxon>
        <taxon>Neopterygii</taxon>
        <taxon>Teleostei</taxon>
        <taxon>Neoteleostei</taxon>
        <taxon>Acanthomorphata</taxon>
        <taxon>Eupercaria</taxon>
        <taxon>Labriformes</taxon>
        <taxon>Labridae</taxon>
        <taxon>Xyrichtys</taxon>
    </lineage>
</organism>
<dbReference type="GO" id="GO:0005198">
    <property type="term" value="F:structural molecule activity"/>
    <property type="evidence" value="ECO:0007669"/>
    <property type="project" value="InterPro"/>
</dbReference>
<proteinExistence type="inferred from homology"/>
<keyword evidence="9 10" id="KW-0472">Membrane</keyword>
<dbReference type="EMBL" id="OY660872">
    <property type="protein sequence ID" value="CAJ1063777.1"/>
    <property type="molecule type" value="Genomic_DNA"/>
</dbReference>
<dbReference type="InterPro" id="IPR006187">
    <property type="entry name" value="Claudin"/>
</dbReference>
<dbReference type="PROSITE" id="PS01346">
    <property type="entry name" value="CLAUDIN"/>
    <property type="match status" value="1"/>
</dbReference>
<keyword evidence="12" id="KW-1185">Reference proteome</keyword>
<reference evidence="11" key="1">
    <citation type="submission" date="2023-08" db="EMBL/GenBank/DDBJ databases">
        <authorList>
            <person name="Alioto T."/>
            <person name="Alioto T."/>
            <person name="Gomez Garrido J."/>
        </authorList>
    </citation>
    <scope>NUCLEOTIDE SEQUENCE</scope>
</reference>
<evidence type="ECO:0000256" key="5">
    <source>
        <dbReference type="ARBA" id="ARBA00022475"/>
    </source>
</evidence>
<evidence type="ECO:0000313" key="11">
    <source>
        <dbReference type="EMBL" id="CAJ1063777.1"/>
    </source>
</evidence>
<dbReference type="Gene3D" id="1.20.140.150">
    <property type="match status" value="1"/>
</dbReference>
<keyword evidence="7" id="KW-0965">Cell junction</keyword>
<dbReference type="InterPro" id="IPR004031">
    <property type="entry name" value="PMP22/EMP/MP20/Claudin"/>
</dbReference>
<dbReference type="Proteomes" id="UP001178508">
    <property type="component" value="Chromosome 9"/>
</dbReference>
<dbReference type="PRINTS" id="PR01077">
    <property type="entry name" value="CLAUDIN"/>
</dbReference>
<evidence type="ECO:0000256" key="8">
    <source>
        <dbReference type="ARBA" id="ARBA00022989"/>
    </source>
</evidence>
<evidence type="ECO:0000256" key="6">
    <source>
        <dbReference type="ARBA" id="ARBA00022692"/>
    </source>
</evidence>
<evidence type="ECO:0000256" key="1">
    <source>
        <dbReference type="ARBA" id="ARBA00004435"/>
    </source>
</evidence>
<evidence type="ECO:0000256" key="2">
    <source>
        <dbReference type="ARBA" id="ARBA00004651"/>
    </source>
</evidence>
<feature type="transmembrane region" description="Helical" evidence="10">
    <location>
        <begin position="12"/>
        <end position="30"/>
    </location>
</feature>